<name>A0ABU9JKR1_9GAMM</name>
<protein>
    <submittedName>
        <fullName evidence="1">Uncharacterized protein</fullName>
    </submittedName>
</protein>
<accession>A0ABU9JKR1</accession>
<dbReference type="Proteomes" id="UP001455088">
    <property type="component" value="Unassembled WGS sequence"/>
</dbReference>
<reference evidence="1 2" key="1">
    <citation type="submission" date="2024-04" db="EMBL/GenBank/DDBJ databases">
        <title>Bacterial endophytes with biocontrol capabilities against important plant pathogens.</title>
        <authorList>
            <person name="Alayande K.A."/>
        </authorList>
    </citation>
    <scope>NUCLEOTIDE SEQUENCE [LARGE SCALE GENOMIC DNA]</scope>
    <source>
        <strain evidence="1 2">KV22</strain>
    </source>
</reference>
<sequence length="145" mass="15934">MTDLFDQIAALTRSAALSEDERAMQLGTVAALHGIDGDRVYWWAGLSRPPRRMPYEDGSAGLALLNEVLTALPLEEVVLVATDEEPAPWPMWVLGRDELIALLEALPFFEYFVASPDGRTLVFDTHHNELLIASLDPSGAVSRSD</sequence>
<gene>
    <name evidence="1" type="ORF">AAE039_07665</name>
</gene>
<comment type="caution">
    <text evidence="1">The sequence shown here is derived from an EMBL/GenBank/DDBJ whole genome shotgun (WGS) entry which is preliminary data.</text>
</comment>
<dbReference type="RefSeq" id="WP_070426470.1">
    <property type="nucleotide sequence ID" value="NZ_JBBYHY010000004.1"/>
</dbReference>
<evidence type="ECO:0000313" key="1">
    <source>
        <dbReference type="EMBL" id="MEL3953436.1"/>
    </source>
</evidence>
<keyword evidence="2" id="KW-1185">Reference proteome</keyword>
<evidence type="ECO:0000313" key="2">
    <source>
        <dbReference type="Proteomes" id="UP001455088"/>
    </source>
</evidence>
<proteinExistence type="predicted"/>
<dbReference type="EMBL" id="JBBYHY010000004">
    <property type="protein sequence ID" value="MEL3953436.1"/>
    <property type="molecule type" value="Genomic_DNA"/>
</dbReference>
<organism evidence="1 2">
    <name type="scientific">Stenotrophomonas bentonitica</name>
    <dbReference type="NCBI Taxonomy" id="1450134"/>
    <lineage>
        <taxon>Bacteria</taxon>
        <taxon>Pseudomonadati</taxon>
        <taxon>Pseudomonadota</taxon>
        <taxon>Gammaproteobacteria</taxon>
        <taxon>Lysobacterales</taxon>
        <taxon>Lysobacteraceae</taxon>
        <taxon>Stenotrophomonas</taxon>
    </lineage>
</organism>